<dbReference type="InterPro" id="IPR042495">
    <property type="entry name" value="PDGFRL"/>
</dbReference>
<dbReference type="InterPro" id="IPR003599">
    <property type="entry name" value="Ig_sub"/>
</dbReference>
<dbReference type="InterPro" id="IPR055238">
    <property type="entry name" value="VEGFR1-3_N_Ig-like"/>
</dbReference>
<evidence type="ECO:0000256" key="1">
    <source>
        <dbReference type="SAM" id="MobiDB-lite"/>
    </source>
</evidence>
<evidence type="ECO:0000256" key="2">
    <source>
        <dbReference type="SAM" id="Phobius"/>
    </source>
</evidence>
<accession>A0A553PEF7</accession>
<dbReference type="OrthoDB" id="10059496at2759"/>
<dbReference type="AlphaFoldDB" id="A0A553PEF7"/>
<keyword evidence="2" id="KW-0812">Transmembrane</keyword>
<dbReference type="Gene3D" id="2.60.40.10">
    <property type="entry name" value="Immunoglobulins"/>
    <property type="match status" value="2"/>
</dbReference>
<dbReference type="FunFam" id="2.60.40.10:FF:000606">
    <property type="entry name" value="Vascular endothelial growth factor receptor 1"/>
    <property type="match status" value="1"/>
</dbReference>
<protein>
    <recommendedName>
        <fullName evidence="3">Immunoglobulin domain-containing protein</fullName>
    </recommendedName>
</protein>
<gene>
    <name evidence="4" type="ORF">DNTS_012280</name>
</gene>
<keyword evidence="2" id="KW-0472">Membrane</keyword>
<keyword evidence="5" id="KW-1185">Reference proteome</keyword>
<dbReference type="Pfam" id="PF22854">
    <property type="entry name" value="VEGFR1-3_N_Ig-like"/>
    <property type="match status" value="1"/>
</dbReference>
<reference evidence="4 5" key="1">
    <citation type="journal article" date="2019" name="Sci. Data">
        <title>Hybrid genome assembly and annotation of Danionella translucida.</title>
        <authorList>
            <person name="Kadobianskyi M."/>
            <person name="Schulze L."/>
            <person name="Schuelke M."/>
            <person name="Judkewitz B."/>
        </authorList>
    </citation>
    <scope>NUCLEOTIDE SEQUENCE [LARGE SCALE GENOMIC DNA]</scope>
    <source>
        <strain evidence="4 5">Bolton</strain>
    </source>
</reference>
<feature type="region of interest" description="Disordered" evidence="1">
    <location>
        <begin position="611"/>
        <end position="631"/>
    </location>
</feature>
<dbReference type="InterPro" id="IPR036179">
    <property type="entry name" value="Ig-like_dom_sf"/>
</dbReference>
<sequence>MSGESVGVERSPCEKQGLGFGSRSVEYRAACFFLCQKSTSSQNKRMIDILIVMIFGLSGRVMTKDRGEEAGARAMRPVVSSLYWFKRLFSMAVGQQNITTDTKGKFSSPVLDVTEKELVLERNQTLQLNCRGRWETQWVLPSGVPKFYEGTHIENTKCGKKKNQHCSRLVLSPALSQHTGSYRCRYRQKERKQISVYVYITAYPPPLSAIVPPSRCPVDYGLTGTRTSYPVRLRGRVSLETRIEDAMSPCGCLLGCVSLHGSGHLEGIPGQKRNKQRPFIKVQSTIPDVVYMKEGEPLVFPCRVTNPDAKVSLVKIIATKYSYTKEDQFPLQQLVPDHRNIIWNSRQGFIIRSPTYFYIGLFSCETTVNGVKYSNNFLTHRPGMLWFLSRTSWRETQKLDPEFDDVFAVNKILEVYLNSTGLVRTLQGEMLALNCTVTAEWNSRVSISWSYPQKVKTHFAGLGFPTLDQAHPAMPSSISDTPLIHWSRPHSHDTPCCRRLVLIDSSNEAATALSAGDPSTRRGAAGLTLRWRRPRESRPEGGWMGLSSAMGTAALLSQPGRRRRRASCAKNQSAFPLVVWLPPRRETASQQRDCPSVFKRGTELDLFLRVPDPTHTPSLHPASANPAQTPSPVLPDSQITLERTSSALPPPDVTTSMPPCQDPRPLDSFQTRERQFFFLFLSTAPISVVPGAALLAVFSSGTIKDTSPGPESLLCRSSAEPQLND</sequence>
<organism evidence="4 5">
    <name type="scientific">Danionella cerebrum</name>
    <dbReference type="NCBI Taxonomy" id="2873325"/>
    <lineage>
        <taxon>Eukaryota</taxon>
        <taxon>Metazoa</taxon>
        <taxon>Chordata</taxon>
        <taxon>Craniata</taxon>
        <taxon>Vertebrata</taxon>
        <taxon>Euteleostomi</taxon>
        <taxon>Actinopterygii</taxon>
        <taxon>Neopterygii</taxon>
        <taxon>Teleostei</taxon>
        <taxon>Ostariophysi</taxon>
        <taxon>Cypriniformes</taxon>
        <taxon>Danionidae</taxon>
        <taxon>Danioninae</taxon>
        <taxon>Danionella</taxon>
    </lineage>
</organism>
<feature type="domain" description="Immunoglobulin" evidence="3">
    <location>
        <begin position="287"/>
        <end position="381"/>
    </location>
</feature>
<dbReference type="PANTHER" id="PTHR15360">
    <property type="entry name" value="PLATELET-DERIVED GROWTH FACTOR RECEPTOR LIKE"/>
    <property type="match status" value="1"/>
</dbReference>
<keyword evidence="2" id="KW-1133">Transmembrane helix</keyword>
<feature type="domain" description="Immunoglobulin" evidence="3">
    <location>
        <begin position="115"/>
        <end position="199"/>
    </location>
</feature>
<evidence type="ECO:0000259" key="3">
    <source>
        <dbReference type="SMART" id="SM00409"/>
    </source>
</evidence>
<evidence type="ECO:0000313" key="4">
    <source>
        <dbReference type="EMBL" id="TRY76063.1"/>
    </source>
</evidence>
<dbReference type="SMART" id="SM00409">
    <property type="entry name" value="IG"/>
    <property type="match status" value="2"/>
</dbReference>
<dbReference type="SUPFAM" id="SSF48726">
    <property type="entry name" value="Immunoglobulin"/>
    <property type="match status" value="2"/>
</dbReference>
<dbReference type="EMBL" id="SRMA01026706">
    <property type="protein sequence ID" value="TRY76063.1"/>
    <property type="molecule type" value="Genomic_DNA"/>
</dbReference>
<feature type="region of interest" description="Disordered" evidence="1">
    <location>
        <begin position="705"/>
        <end position="725"/>
    </location>
</feature>
<dbReference type="Proteomes" id="UP000316079">
    <property type="component" value="Unassembled WGS sequence"/>
</dbReference>
<dbReference type="STRING" id="623744.A0A553PEF7"/>
<comment type="caution">
    <text evidence="4">The sequence shown here is derived from an EMBL/GenBank/DDBJ whole genome shotgun (WGS) entry which is preliminary data.</text>
</comment>
<dbReference type="Pfam" id="PF21339">
    <property type="entry name" value="VEGFR-1-like_Ig-like"/>
    <property type="match status" value="1"/>
</dbReference>
<dbReference type="InterPro" id="IPR013783">
    <property type="entry name" value="Ig-like_fold"/>
</dbReference>
<dbReference type="PANTHER" id="PTHR15360:SF5">
    <property type="entry name" value="PLATELET-DERIVED GROWTH FACTOR RECEPTOR-LIKE PROTEIN"/>
    <property type="match status" value="1"/>
</dbReference>
<proteinExistence type="predicted"/>
<feature type="transmembrane region" description="Helical" evidence="2">
    <location>
        <begin position="676"/>
        <end position="698"/>
    </location>
</feature>
<evidence type="ECO:0000313" key="5">
    <source>
        <dbReference type="Proteomes" id="UP000316079"/>
    </source>
</evidence>
<name>A0A553PEF7_9TELE</name>